<evidence type="ECO:0000313" key="8">
    <source>
        <dbReference type="Proteomes" id="UP000230564"/>
    </source>
</evidence>
<gene>
    <name evidence="5 7" type="primary">rplJ</name>
    <name evidence="7" type="ORF">COV55_00545</name>
</gene>
<dbReference type="GO" id="GO:0006412">
    <property type="term" value="P:translation"/>
    <property type="evidence" value="ECO:0007669"/>
    <property type="project" value="UniProtKB-UniRule"/>
</dbReference>
<evidence type="ECO:0000256" key="2">
    <source>
        <dbReference type="ARBA" id="ARBA00022980"/>
    </source>
</evidence>
<dbReference type="HAMAP" id="MF_00362">
    <property type="entry name" value="Ribosomal_uL10"/>
    <property type="match status" value="1"/>
</dbReference>
<dbReference type="AlphaFoldDB" id="A0A2H0NEA4"/>
<keyword evidence="5" id="KW-0694">RNA-binding</keyword>
<dbReference type="InterPro" id="IPR022973">
    <property type="entry name" value="Ribosomal_uL10_bac"/>
</dbReference>
<dbReference type="GO" id="GO:0005840">
    <property type="term" value="C:ribosome"/>
    <property type="evidence" value="ECO:0007669"/>
    <property type="project" value="UniProtKB-KW"/>
</dbReference>
<evidence type="ECO:0000256" key="1">
    <source>
        <dbReference type="ARBA" id="ARBA00008889"/>
    </source>
</evidence>
<dbReference type="Pfam" id="PF00466">
    <property type="entry name" value="Ribosomal_L10"/>
    <property type="match status" value="1"/>
</dbReference>
<dbReference type="PANTHER" id="PTHR11560">
    <property type="entry name" value="39S RIBOSOMAL PROTEIN L10, MITOCHONDRIAL"/>
    <property type="match status" value="1"/>
</dbReference>
<dbReference type="Gene3D" id="3.30.70.1730">
    <property type="match status" value="1"/>
</dbReference>
<evidence type="ECO:0000256" key="6">
    <source>
        <dbReference type="SAM" id="Coils"/>
    </source>
</evidence>
<dbReference type="NCBIfam" id="NF000955">
    <property type="entry name" value="PRK00099.1-1"/>
    <property type="match status" value="1"/>
</dbReference>
<protein>
    <recommendedName>
        <fullName evidence="4 5">Large ribosomal subunit protein uL10</fullName>
    </recommendedName>
</protein>
<dbReference type="Proteomes" id="UP000230564">
    <property type="component" value="Unassembled WGS sequence"/>
</dbReference>
<feature type="coiled-coil region" evidence="6">
    <location>
        <begin position="5"/>
        <end position="58"/>
    </location>
</feature>
<evidence type="ECO:0000256" key="3">
    <source>
        <dbReference type="ARBA" id="ARBA00023274"/>
    </source>
</evidence>
<comment type="caution">
    <text evidence="7">The sequence shown here is derived from an EMBL/GenBank/DDBJ whole genome shotgun (WGS) entry which is preliminary data.</text>
</comment>
<dbReference type="GO" id="GO:1990904">
    <property type="term" value="C:ribonucleoprotein complex"/>
    <property type="evidence" value="ECO:0007669"/>
    <property type="project" value="UniProtKB-KW"/>
</dbReference>
<name>A0A2H0NEA4_9BACT</name>
<dbReference type="GO" id="GO:0070180">
    <property type="term" value="F:large ribosomal subunit rRNA binding"/>
    <property type="evidence" value="ECO:0007669"/>
    <property type="project" value="UniProtKB-UniRule"/>
</dbReference>
<keyword evidence="6" id="KW-0175">Coiled coil</keyword>
<comment type="function">
    <text evidence="5">Forms part of the ribosomal stalk, playing a central role in the interaction of the ribosome with GTP-bound translation factors.</text>
</comment>
<dbReference type="InterPro" id="IPR047865">
    <property type="entry name" value="Ribosomal_uL10_bac_type"/>
</dbReference>
<keyword evidence="5" id="KW-0699">rRNA-binding</keyword>
<sequence>MPKTKEQKKETIAQLKDKLSQSKSVVFTGDTGLNVKTAEALRKELRENKAEYLVAKKTLIKLADENLKNEKEIDQMSGSIGLTFSYDDEISGVKIVSKFAKENETFKISGGLLENKFILPEMVERLASLLSREQLLAKLVGTLQAPISGFARVLSGNTRNLVGVLSAIRDKKN</sequence>
<dbReference type="SUPFAM" id="SSF160369">
    <property type="entry name" value="Ribosomal protein L10-like"/>
    <property type="match status" value="1"/>
</dbReference>
<comment type="similarity">
    <text evidence="1 5">Belongs to the universal ribosomal protein uL10 family.</text>
</comment>
<dbReference type="InterPro" id="IPR043141">
    <property type="entry name" value="Ribosomal_uL10-like_sf"/>
</dbReference>
<evidence type="ECO:0000313" key="7">
    <source>
        <dbReference type="EMBL" id="PIR07217.1"/>
    </source>
</evidence>
<reference evidence="7 8" key="1">
    <citation type="submission" date="2017-09" db="EMBL/GenBank/DDBJ databases">
        <title>Depth-based differentiation of microbial function through sediment-hosted aquifers and enrichment of novel symbionts in the deep terrestrial subsurface.</title>
        <authorList>
            <person name="Probst A.J."/>
            <person name="Ladd B."/>
            <person name="Jarett J.K."/>
            <person name="Geller-Mcgrath D.E."/>
            <person name="Sieber C.M."/>
            <person name="Emerson J.B."/>
            <person name="Anantharaman K."/>
            <person name="Thomas B.C."/>
            <person name="Malmstrom R."/>
            <person name="Stieglmeier M."/>
            <person name="Klingl A."/>
            <person name="Woyke T."/>
            <person name="Ryan C.M."/>
            <person name="Banfield J.F."/>
        </authorList>
    </citation>
    <scope>NUCLEOTIDE SEQUENCE [LARGE SCALE GENOMIC DNA]</scope>
    <source>
        <strain evidence="7">CG11_big_fil_rev_8_21_14_0_20_36_20</strain>
    </source>
</reference>
<dbReference type="InterPro" id="IPR001790">
    <property type="entry name" value="Ribosomal_uL10"/>
</dbReference>
<keyword evidence="3 5" id="KW-0687">Ribonucleoprotein</keyword>
<keyword evidence="2 5" id="KW-0689">Ribosomal protein</keyword>
<organism evidence="7 8">
    <name type="scientific">Candidatus Komeilibacteria bacterium CG11_big_fil_rev_8_21_14_0_20_36_20</name>
    <dbReference type="NCBI Taxonomy" id="1974477"/>
    <lineage>
        <taxon>Bacteria</taxon>
        <taxon>Candidatus Komeiliibacteriota</taxon>
    </lineage>
</organism>
<dbReference type="CDD" id="cd05797">
    <property type="entry name" value="Ribosomal_L10"/>
    <property type="match status" value="1"/>
</dbReference>
<dbReference type="EMBL" id="PCWQ01000006">
    <property type="protein sequence ID" value="PIR07217.1"/>
    <property type="molecule type" value="Genomic_DNA"/>
</dbReference>
<evidence type="ECO:0000256" key="4">
    <source>
        <dbReference type="ARBA" id="ARBA00035202"/>
    </source>
</evidence>
<dbReference type="Gene3D" id="6.10.250.290">
    <property type="match status" value="1"/>
</dbReference>
<proteinExistence type="inferred from homology"/>
<accession>A0A2H0NEA4</accession>
<comment type="subunit">
    <text evidence="5">Part of the ribosomal stalk of the 50S ribosomal subunit. The N-terminus interacts with L11 and the large rRNA to form the base of the stalk. The C-terminus forms an elongated spine to which L12 dimers bind in a sequential fashion forming a multimeric L10(L12)X complex.</text>
</comment>
<evidence type="ECO:0000256" key="5">
    <source>
        <dbReference type="HAMAP-Rule" id="MF_00362"/>
    </source>
</evidence>